<dbReference type="SUPFAM" id="SSF53448">
    <property type="entry name" value="Nucleotide-diphospho-sugar transferases"/>
    <property type="match status" value="1"/>
</dbReference>
<protein>
    <submittedName>
        <fullName evidence="5">Glycosyltransferase</fullName>
        <ecNumber evidence="5">2.4.-.-</ecNumber>
    </submittedName>
</protein>
<proteinExistence type="inferred from homology"/>
<dbReference type="InterPro" id="IPR001173">
    <property type="entry name" value="Glyco_trans_2-like"/>
</dbReference>
<dbReference type="Gene3D" id="3.90.550.10">
    <property type="entry name" value="Spore Coat Polysaccharide Biosynthesis Protein SpsA, Chain A"/>
    <property type="match status" value="1"/>
</dbReference>
<comment type="similarity">
    <text evidence="1">Belongs to the glycosyltransferase 2 family.</text>
</comment>
<reference evidence="5 6" key="1">
    <citation type="submission" date="2023-05" db="EMBL/GenBank/DDBJ databases">
        <title>Draft genome sequence of Streptomyces sp. B-S-A6 isolated from a cave soil in Thailand.</title>
        <authorList>
            <person name="Chamroensaksri N."/>
            <person name="Muangham S."/>
        </authorList>
    </citation>
    <scope>NUCLEOTIDE SEQUENCE [LARGE SCALE GENOMIC DNA]</scope>
    <source>
        <strain evidence="5 6">B-S-A6</strain>
    </source>
</reference>
<dbReference type="InterPro" id="IPR029044">
    <property type="entry name" value="Nucleotide-diphossugar_trans"/>
</dbReference>
<keyword evidence="2 5" id="KW-0328">Glycosyltransferase</keyword>
<dbReference type="EMBL" id="JASCIQ010000015">
    <property type="protein sequence ID" value="MDI3405318.1"/>
    <property type="molecule type" value="Genomic_DNA"/>
</dbReference>
<dbReference type="PANTHER" id="PTHR43685">
    <property type="entry name" value="GLYCOSYLTRANSFERASE"/>
    <property type="match status" value="1"/>
</dbReference>
<dbReference type="Pfam" id="PF00535">
    <property type="entry name" value="Glycos_transf_2"/>
    <property type="match status" value="1"/>
</dbReference>
<evidence type="ECO:0000313" key="6">
    <source>
        <dbReference type="Proteomes" id="UP001223978"/>
    </source>
</evidence>
<dbReference type="EC" id="2.4.-.-" evidence="5"/>
<evidence type="ECO:0000256" key="3">
    <source>
        <dbReference type="ARBA" id="ARBA00022679"/>
    </source>
</evidence>
<accession>A0ABT6SAU5</accession>
<dbReference type="Proteomes" id="UP001223978">
    <property type="component" value="Unassembled WGS sequence"/>
</dbReference>
<dbReference type="GO" id="GO:0016757">
    <property type="term" value="F:glycosyltransferase activity"/>
    <property type="evidence" value="ECO:0007669"/>
    <property type="project" value="UniProtKB-KW"/>
</dbReference>
<name>A0ABT6SAU5_9ACTN</name>
<dbReference type="RefSeq" id="WP_282543262.1">
    <property type="nucleotide sequence ID" value="NZ_JASCIQ010000015.1"/>
</dbReference>
<evidence type="ECO:0000256" key="1">
    <source>
        <dbReference type="ARBA" id="ARBA00006739"/>
    </source>
</evidence>
<evidence type="ECO:0000313" key="5">
    <source>
        <dbReference type="EMBL" id="MDI3405318.1"/>
    </source>
</evidence>
<feature type="domain" description="Glycosyltransferase 2-like" evidence="4">
    <location>
        <begin position="14"/>
        <end position="121"/>
    </location>
</feature>
<dbReference type="InterPro" id="IPR050834">
    <property type="entry name" value="Glycosyltransf_2"/>
</dbReference>
<evidence type="ECO:0000259" key="4">
    <source>
        <dbReference type="Pfam" id="PF00535"/>
    </source>
</evidence>
<organism evidence="5 6">
    <name type="scientific">Streptomyces cavernicola</name>
    <dbReference type="NCBI Taxonomy" id="3043613"/>
    <lineage>
        <taxon>Bacteria</taxon>
        <taxon>Bacillati</taxon>
        <taxon>Actinomycetota</taxon>
        <taxon>Actinomycetes</taxon>
        <taxon>Kitasatosporales</taxon>
        <taxon>Streptomycetaceae</taxon>
        <taxon>Streptomyces</taxon>
    </lineage>
</organism>
<evidence type="ECO:0000256" key="2">
    <source>
        <dbReference type="ARBA" id="ARBA00022676"/>
    </source>
</evidence>
<sequence length="252" mass="26595">MQVNVVTAVHAPHAGFLPDAWRSLLAQSHDDWTWLVQTDGPDDAVHKTLASCGAAYDPRVRIDGNGTSEGPAVTRNLALGRAHAPLVQNLDADDELEPDALSLLAGELESAPELGFAVGRARDLLPDGTLVDHALPVRPGLLPRGALLTGWATDGRGPYRLPVHPAGTMWRRSLLLTLGGWSALRGMEDTGLLMAASAAGPGLLLDQPTLRYRKHVGQTSTAPSEFRGGGVQIALIRQRAAVLGGRAPGNFS</sequence>
<dbReference type="PANTHER" id="PTHR43685:SF5">
    <property type="entry name" value="GLYCOSYLTRANSFERASE EPSE-RELATED"/>
    <property type="match status" value="1"/>
</dbReference>
<keyword evidence="3 5" id="KW-0808">Transferase</keyword>
<comment type="caution">
    <text evidence="5">The sequence shown here is derived from an EMBL/GenBank/DDBJ whole genome shotgun (WGS) entry which is preliminary data.</text>
</comment>
<gene>
    <name evidence="5" type="ORF">QIS96_16005</name>
</gene>
<keyword evidence="6" id="KW-1185">Reference proteome</keyword>